<accession>A0A5J4TB38</accession>
<organism evidence="1 2">
    <name type="scientific">Streblomastix strix</name>
    <dbReference type="NCBI Taxonomy" id="222440"/>
    <lineage>
        <taxon>Eukaryota</taxon>
        <taxon>Metamonada</taxon>
        <taxon>Preaxostyla</taxon>
        <taxon>Oxymonadida</taxon>
        <taxon>Streblomastigidae</taxon>
        <taxon>Streblomastix</taxon>
    </lineage>
</organism>
<sequence>MRHLSSLYIKCLNKIIRILARKAGGRTYLAEMKATEALHVLHRIDYISADDKKRANDLVDILRRMDSPYT</sequence>
<name>A0A5J4TB38_9EUKA</name>
<dbReference type="EMBL" id="SNRW01035457">
    <property type="protein sequence ID" value="KAA6354931.1"/>
    <property type="molecule type" value="Genomic_DNA"/>
</dbReference>
<protein>
    <submittedName>
        <fullName evidence="1">Uncharacterized protein</fullName>
    </submittedName>
</protein>
<feature type="non-terminal residue" evidence="1">
    <location>
        <position position="70"/>
    </location>
</feature>
<gene>
    <name evidence="1" type="ORF">EZS28_049542</name>
</gene>
<proteinExistence type="predicted"/>
<dbReference type="AlphaFoldDB" id="A0A5J4TB38"/>
<reference evidence="1 2" key="1">
    <citation type="submission" date="2019-03" db="EMBL/GenBank/DDBJ databases">
        <title>Single cell metagenomics reveals metabolic interactions within the superorganism composed of flagellate Streblomastix strix and complex community of Bacteroidetes bacteria on its surface.</title>
        <authorList>
            <person name="Treitli S.C."/>
            <person name="Kolisko M."/>
            <person name="Husnik F."/>
            <person name="Keeling P."/>
            <person name="Hampl V."/>
        </authorList>
    </citation>
    <scope>NUCLEOTIDE SEQUENCE [LARGE SCALE GENOMIC DNA]</scope>
    <source>
        <strain evidence="1">ST1C</strain>
    </source>
</reference>
<comment type="caution">
    <text evidence="1">The sequence shown here is derived from an EMBL/GenBank/DDBJ whole genome shotgun (WGS) entry which is preliminary data.</text>
</comment>
<evidence type="ECO:0000313" key="1">
    <source>
        <dbReference type="EMBL" id="KAA6354931.1"/>
    </source>
</evidence>
<evidence type="ECO:0000313" key="2">
    <source>
        <dbReference type="Proteomes" id="UP000324800"/>
    </source>
</evidence>
<dbReference type="Proteomes" id="UP000324800">
    <property type="component" value="Unassembled WGS sequence"/>
</dbReference>
<dbReference type="OrthoDB" id="4062651at2759"/>